<dbReference type="AlphaFoldDB" id="A0A9W5AY29"/>
<reference evidence="2 3" key="1">
    <citation type="submission" date="2016-01" db="EMBL/GenBank/DDBJ databases">
        <authorList>
            <person name="Regsiter A."/>
            <person name="william w."/>
        </authorList>
    </citation>
    <scope>NUCLEOTIDE SEQUENCE [LARGE SCALE GENOMIC DNA]</scope>
    <source>
        <strain evidence="2 3">CFBP 5494</strain>
    </source>
</reference>
<organism evidence="2 3">
    <name type="scientific">Agrobacterium genomosp. 2 str. CFBP 5494</name>
    <dbReference type="NCBI Taxonomy" id="1183436"/>
    <lineage>
        <taxon>Bacteria</taxon>
        <taxon>Pseudomonadati</taxon>
        <taxon>Pseudomonadota</taxon>
        <taxon>Alphaproteobacteria</taxon>
        <taxon>Hyphomicrobiales</taxon>
        <taxon>Rhizobiaceae</taxon>
        <taxon>Rhizobium/Agrobacterium group</taxon>
        <taxon>Agrobacterium</taxon>
        <taxon>Agrobacterium tumefaciens complex</taxon>
    </lineage>
</organism>
<dbReference type="Proteomes" id="UP000191933">
    <property type="component" value="Unassembled WGS sequence"/>
</dbReference>
<feature type="transmembrane region" description="Helical" evidence="1">
    <location>
        <begin position="12"/>
        <end position="32"/>
    </location>
</feature>
<proteinExistence type="predicted"/>
<accession>A0A9W5AY29</accession>
<name>A0A9W5AY29_9HYPH</name>
<dbReference type="EMBL" id="FBVY01000002">
    <property type="protein sequence ID" value="CUW85771.1"/>
    <property type="molecule type" value="Genomic_DNA"/>
</dbReference>
<feature type="transmembrane region" description="Helical" evidence="1">
    <location>
        <begin position="74"/>
        <end position="95"/>
    </location>
</feature>
<sequence>MAKVPHIGLEHVAFAFGVLYTANYLSVWMWSYPFVYCLASPVATAFYIAFGTAALYFVALMIAISLFAKSKWGLLKWCIIGIAVIEVPMFCVYLFKLGASCG</sequence>
<keyword evidence="1" id="KW-0472">Membrane</keyword>
<comment type="caution">
    <text evidence="2">The sequence shown here is derived from an EMBL/GenBank/DDBJ whole genome shotgun (WGS) entry which is preliminary data.</text>
</comment>
<protein>
    <recommendedName>
        <fullName evidence="4">Transmembrane protein</fullName>
    </recommendedName>
</protein>
<gene>
    <name evidence="2" type="ORF">AGR2A_Cc100255</name>
</gene>
<keyword evidence="1" id="KW-0812">Transmembrane</keyword>
<evidence type="ECO:0008006" key="4">
    <source>
        <dbReference type="Google" id="ProtNLM"/>
    </source>
</evidence>
<keyword evidence="1" id="KW-1133">Transmembrane helix</keyword>
<keyword evidence="3" id="KW-1185">Reference proteome</keyword>
<evidence type="ECO:0000313" key="2">
    <source>
        <dbReference type="EMBL" id="CUW85771.1"/>
    </source>
</evidence>
<evidence type="ECO:0000256" key="1">
    <source>
        <dbReference type="SAM" id="Phobius"/>
    </source>
</evidence>
<evidence type="ECO:0000313" key="3">
    <source>
        <dbReference type="Proteomes" id="UP000191933"/>
    </source>
</evidence>
<feature type="transmembrane region" description="Helical" evidence="1">
    <location>
        <begin position="44"/>
        <end position="67"/>
    </location>
</feature>